<reference evidence="1 2" key="1">
    <citation type="submission" date="2021-02" db="EMBL/GenBank/DDBJ databases">
        <title>Complete genome of Desulfoluna sp. strain ASN36.</title>
        <authorList>
            <person name="Takahashi A."/>
            <person name="Kojima H."/>
            <person name="Fukui M."/>
        </authorList>
    </citation>
    <scope>NUCLEOTIDE SEQUENCE [LARGE SCALE GENOMIC DNA]</scope>
    <source>
        <strain evidence="1 2">ASN36</strain>
    </source>
</reference>
<keyword evidence="2" id="KW-1185">Reference proteome</keyword>
<sequence>MLSLRVVVVAEPDPGPGLRTPFHGTGVVAVSGHKGPVFHPDIHEKALIPLHQNAAIKLWKIHRTVYYTTRHISHRDTYNHPILL</sequence>
<evidence type="ECO:0000313" key="1">
    <source>
        <dbReference type="EMBL" id="BCS98311.1"/>
    </source>
</evidence>
<proteinExistence type="predicted"/>
<accession>A0ABM7PM49</accession>
<dbReference type="EMBL" id="AP024488">
    <property type="protein sequence ID" value="BCS98311.1"/>
    <property type="molecule type" value="Genomic_DNA"/>
</dbReference>
<name>A0ABM7PM49_9BACT</name>
<organism evidence="1 2">
    <name type="scientific">Desulfoluna limicola</name>
    <dbReference type="NCBI Taxonomy" id="2810562"/>
    <lineage>
        <taxon>Bacteria</taxon>
        <taxon>Pseudomonadati</taxon>
        <taxon>Thermodesulfobacteriota</taxon>
        <taxon>Desulfobacteria</taxon>
        <taxon>Desulfobacterales</taxon>
        <taxon>Desulfolunaceae</taxon>
        <taxon>Desulfoluna</taxon>
    </lineage>
</organism>
<dbReference type="Proteomes" id="UP001320148">
    <property type="component" value="Chromosome"/>
</dbReference>
<evidence type="ECO:0000313" key="2">
    <source>
        <dbReference type="Proteomes" id="UP001320148"/>
    </source>
</evidence>
<protein>
    <submittedName>
        <fullName evidence="1">Uncharacterized protein</fullName>
    </submittedName>
</protein>
<gene>
    <name evidence="1" type="ORF">DSLASN_39430</name>
</gene>